<dbReference type="InterPro" id="IPR016161">
    <property type="entry name" value="Ald_DH/histidinol_DH"/>
</dbReference>
<dbReference type="Pfam" id="PF00171">
    <property type="entry name" value="Aldedh"/>
    <property type="match status" value="1"/>
</dbReference>
<keyword evidence="2 6" id="KW-0560">Oxidoreductase</keyword>
<evidence type="ECO:0000256" key="5">
    <source>
        <dbReference type="PROSITE-ProRule" id="PRU10007"/>
    </source>
</evidence>
<evidence type="ECO:0000256" key="1">
    <source>
        <dbReference type="ARBA" id="ARBA00009986"/>
    </source>
</evidence>
<keyword evidence="9" id="KW-1185">Reference proteome</keyword>
<dbReference type="STRING" id="421531.IX38_04195"/>
<dbReference type="FunFam" id="3.40.309.10:FF:000012">
    <property type="entry name" value="Betaine aldehyde dehydrogenase"/>
    <property type="match status" value="1"/>
</dbReference>
<feature type="active site" evidence="5">
    <location>
        <position position="244"/>
    </location>
</feature>
<dbReference type="PROSITE" id="PS00070">
    <property type="entry name" value="ALDEHYDE_DEHYDR_CYS"/>
    <property type="match status" value="1"/>
</dbReference>
<evidence type="ECO:0000313" key="8">
    <source>
        <dbReference type="EMBL" id="KFF08656.1"/>
    </source>
</evidence>
<evidence type="ECO:0000256" key="2">
    <source>
        <dbReference type="ARBA" id="ARBA00023002"/>
    </source>
</evidence>
<dbReference type="CDD" id="cd07138">
    <property type="entry name" value="ALDH_CddD_SSP0762"/>
    <property type="match status" value="1"/>
</dbReference>
<name>A0A085ZW42_9FLAO</name>
<organism evidence="8 9">
    <name type="scientific">Chryseobacterium luteum</name>
    <dbReference type="NCBI Taxonomy" id="421531"/>
    <lineage>
        <taxon>Bacteria</taxon>
        <taxon>Pseudomonadati</taxon>
        <taxon>Bacteroidota</taxon>
        <taxon>Flavobacteriia</taxon>
        <taxon>Flavobacteriales</taxon>
        <taxon>Weeksellaceae</taxon>
        <taxon>Chryseobacterium group</taxon>
        <taxon>Chryseobacterium</taxon>
    </lineage>
</organism>
<dbReference type="PROSITE" id="PS00687">
    <property type="entry name" value="ALDEHYDE_DEHYDR_GLU"/>
    <property type="match status" value="1"/>
</dbReference>
<dbReference type="AlphaFoldDB" id="A0A085ZW42"/>
<accession>A0A085ZW42</accession>
<dbReference type="OrthoDB" id="9762913at2"/>
<evidence type="ECO:0000256" key="6">
    <source>
        <dbReference type="RuleBase" id="RU003345"/>
    </source>
</evidence>
<dbReference type="SUPFAM" id="SSF53720">
    <property type="entry name" value="ALDH-like"/>
    <property type="match status" value="1"/>
</dbReference>
<comment type="similarity">
    <text evidence="1 6">Belongs to the aldehyde dehydrogenase family.</text>
</comment>
<evidence type="ECO:0000256" key="3">
    <source>
        <dbReference type="ARBA" id="ARBA00024226"/>
    </source>
</evidence>
<gene>
    <name evidence="8" type="ORF">IX38_04195</name>
</gene>
<dbReference type="Gene3D" id="3.40.309.10">
    <property type="entry name" value="Aldehyde Dehydrogenase, Chain A, domain 2"/>
    <property type="match status" value="1"/>
</dbReference>
<dbReference type="PANTHER" id="PTHR42804:SF1">
    <property type="entry name" value="ALDEHYDE DEHYDROGENASE-RELATED"/>
    <property type="match status" value="1"/>
</dbReference>
<evidence type="ECO:0000259" key="7">
    <source>
        <dbReference type="Pfam" id="PF00171"/>
    </source>
</evidence>
<comment type="catalytic activity">
    <reaction evidence="4">
        <text>an aldehyde + NAD(+) + H2O = a carboxylate + NADH + 2 H(+)</text>
        <dbReference type="Rhea" id="RHEA:16185"/>
        <dbReference type="ChEBI" id="CHEBI:15377"/>
        <dbReference type="ChEBI" id="CHEBI:15378"/>
        <dbReference type="ChEBI" id="CHEBI:17478"/>
        <dbReference type="ChEBI" id="CHEBI:29067"/>
        <dbReference type="ChEBI" id="CHEBI:57540"/>
        <dbReference type="ChEBI" id="CHEBI:57945"/>
        <dbReference type="EC" id="1.2.1.3"/>
    </reaction>
</comment>
<comment type="caution">
    <text evidence="8">The sequence shown here is derived from an EMBL/GenBank/DDBJ whole genome shotgun (WGS) entry which is preliminary data.</text>
</comment>
<dbReference type="GO" id="GO:0004029">
    <property type="term" value="F:aldehyde dehydrogenase (NAD+) activity"/>
    <property type="evidence" value="ECO:0007669"/>
    <property type="project" value="UniProtKB-EC"/>
</dbReference>
<dbReference type="EMBL" id="JPRO01000002">
    <property type="protein sequence ID" value="KFF08656.1"/>
    <property type="molecule type" value="Genomic_DNA"/>
</dbReference>
<dbReference type="EC" id="1.2.1.3" evidence="3"/>
<dbReference type="Gene3D" id="3.40.605.10">
    <property type="entry name" value="Aldehyde Dehydrogenase, Chain A, domain 1"/>
    <property type="match status" value="1"/>
</dbReference>
<dbReference type="InterPro" id="IPR015590">
    <property type="entry name" value="Aldehyde_DH_dom"/>
</dbReference>
<dbReference type="eggNOG" id="COG1012">
    <property type="taxonomic scope" value="Bacteria"/>
</dbReference>
<evidence type="ECO:0000313" key="9">
    <source>
        <dbReference type="Proteomes" id="UP000028703"/>
    </source>
</evidence>
<dbReference type="RefSeq" id="WP_034702002.1">
    <property type="nucleotide sequence ID" value="NZ_JPRO01000002.1"/>
</dbReference>
<sequence>MKRIDQSYINGEFTVLHGTEVFDLINPANHQKIGEVVLGDENDTRRAITAAKEAFKTFSKTKVEERIGILENLKKAVEKREKELIETMILEYGGTRQFCTASFRNMTGAFEHMIETLRHFEFERKAGKTLVQMTPIGVVGIITPWNSSNGFICSKFATAVAAGCTVVVKPSEMSALQTQLIIECFHEAGLPKGIFNVVNGLGNVVGSEIVNHPDVAKISFTGSTYTGKMIAKGAVDSMKRITLELGGKSPNIILDDADFTKAVPQAVYGAYMNSGQACIAPTRLLVPQSRLEEVNELAKKAVFQVIVGNPANENTNVGPMVSEKQYERVQSYIKLGLEEGADLLAGGAGKPEGLENGNFVKATIFTNVRNDMRIAQEEIFGPVLSIIPYCNEEEAISIANDTPYGLAAYITSSDEKRALKVASQIEAGRVCINGFKHDPLAPFGGFKQSGIGREFGAFGLEEYLEPKSILV</sequence>
<dbReference type="FunFam" id="3.40.605.10:FF:000007">
    <property type="entry name" value="NAD/NADP-dependent betaine aldehyde dehydrogenase"/>
    <property type="match status" value="1"/>
</dbReference>
<dbReference type="InterPro" id="IPR016162">
    <property type="entry name" value="Ald_DH_N"/>
</dbReference>
<protein>
    <recommendedName>
        <fullName evidence="3">aldehyde dehydrogenase (NAD(+))</fullName>
        <ecNumber evidence="3">1.2.1.3</ecNumber>
    </recommendedName>
</protein>
<feature type="domain" description="Aldehyde dehydrogenase" evidence="7">
    <location>
        <begin position="20"/>
        <end position="469"/>
    </location>
</feature>
<evidence type="ECO:0000256" key="4">
    <source>
        <dbReference type="ARBA" id="ARBA00049194"/>
    </source>
</evidence>
<dbReference type="InterPro" id="IPR029510">
    <property type="entry name" value="Ald_DH_CS_GLU"/>
</dbReference>
<dbReference type="Proteomes" id="UP000028703">
    <property type="component" value="Unassembled WGS sequence"/>
</dbReference>
<dbReference type="InterPro" id="IPR016160">
    <property type="entry name" value="Ald_DH_CS_CYS"/>
</dbReference>
<reference evidence="8 9" key="1">
    <citation type="submission" date="2014-07" db="EMBL/GenBank/DDBJ databases">
        <title>Genome of Chryseobacterium luteum DSM 18605.</title>
        <authorList>
            <person name="Stropko S.J."/>
            <person name="Pipes S.E."/>
            <person name="Newman J.D."/>
        </authorList>
    </citation>
    <scope>NUCLEOTIDE SEQUENCE [LARGE SCALE GENOMIC DNA]</scope>
    <source>
        <strain evidence="8 9">DSM 18605</strain>
    </source>
</reference>
<dbReference type="InterPro" id="IPR016163">
    <property type="entry name" value="Ald_DH_C"/>
</dbReference>
<proteinExistence type="inferred from homology"/>
<dbReference type="PANTHER" id="PTHR42804">
    <property type="entry name" value="ALDEHYDE DEHYDROGENASE"/>
    <property type="match status" value="1"/>
</dbReference>